<protein>
    <recommendedName>
        <fullName evidence="3">DUF2066 domain-containing protein</fullName>
    </recommendedName>
</protein>
<dbReference type="RefSeq" id="WP_020912833.1">
    <property type="nucleotide sequence ID" value="NC_011566.1"/>
</dbReference>
<dbReference type="eggNOG" id="COG3249">
    <property type="taxonomic scope" value="Bacteria"/>
</dbReference>
<dbReference type="Pfam" id="PF09839">
    <property type="entry name" value="DUF2066"/>
    <property type="match status" value="1"/>
</dbReference>
<evidence type="ECO:0008006" key="3">
    <source>
        <dbReference type="Google" id="ProtNLM"/>
    </source>
</evidence>
<sequence>MSFVEAYNMLKAVCRYLMMFPLLFCFSAISAEVYNLDESLVPVDSRAKNLRSQAIKQGLKEVILKNTGTQSALTHPDVVKQLANASAMMTQYGYQDLDGKLFIKVSFDHKRLISLLRQAGLPVWGKQRPLTLVWLVEEIEGERKILNDASTSVTRTSFDTQSSNRGVPLLFPLMDLDDSMQIGINDIRGQFTDNVANASLRYQANYFIMATISPQGEVFSYKMSLYPRELSAGSSQYNPSTSQSGESASVEQAVVDITAAASEYYVSQYAIADSGEKLTTKITFTDVSKMKQLVEIEKYLNQLSAIKTVAVASIEGMTVEFNLGLFGNEEDLHRLMKLDPRIESIGNTSSNNIEYASFGSENNANKPTQIYYWKGQ</sequence>
<dbReference type="KEGG" id="swp:swp_2751"/>
<gene>
    <name evidence="1" type="ordered locus">swp_2751</name>
</gene>
<evidence type="ECO:0000313" key="1">
    <source>
        <dbReference type="EMBL" id="ACJ29479.1"/>
    </source>
</evidence>
<accession>B8CMT9</accession>
<organism evidence="1 2">
    <name type="scientific">Shewanella piezotolerans (strain WP3 / JCM 13877)</name>
    <dbReference type="NCBI Taxonomy" id="225849"/>
    <lineage>
        <taxon>Bacteria</taxon>
        <taxon>Pseudomonadati</taxon>
        <taxon>Pseudomonadota</taxon>
        <taxon>Gammaproteobacteria</taxon>
        <taxon>Alteromonadales</taxon>
        <taxon>Shewanellaceae</taxon>
        <taxon>Shewanella</taxon>
    </lineage>
</organism>
<reference evidence="1 2" key="1">
    <citation type="journal article" date="2008" name="PLoS ONE">
        <title>Environmental adaptation: genomic analysis of the piezotolerant and psychrotolerant deep-sea iron reducing bacterium Shewanella piezotolerans WP3.</title>
        <authorList>
            <person name="Wang F."/>
            <person name="Wang J."/>
            <person name="Jian H."/>
            <person name="Zhang B."/>
            <person name="Li S."/>
            <person name="Wang F."/>
            <person name="Zeng X."/>
            <person name="Gao L."/>
            <person name="Bartlett D.H."/>
            <person name="Yu J."/>
            <person name="Hu S."/>
            <person name="Xiao X."/>
        </authorList>
    </citation>
    <scope>NUCLEOTIDE SEQUENCE [LARGE SCALE GENOMIC DNA]</scope>
    <source>
        <strain evidence="2">WP3 / JCM 13877</strain>
    </source>
</reference>
<dbReference type="InterPro" id="IPR018642">
    <property type="entry name" value="DUF2066"/>
</dbReference>
<dbReference type="Proteomes" id="UP000000753">
    <property type="component" value="Chromosome"/>
</dbReference>
<dbReference type="EMBL" id="CP000472">
    <property type="protein sequence ID" value="ACJ29479.1"/>
    <property type="molecule type" value="Genomic_DNA"/>
</dbReference>
<dbReference type="AlphaFoldDB" id="B8CMT9"/>
<dbReference type="HOGENOM" id="CLU_041769_1_0_6"/>
<evidence type="ECO:0000313" key="2">
    <source>
        <dbReference type="Proteomes" id="UP000000753"/>
    </source>
</evidence>
<dbReference type="STRING" id="225849.swp_2751"/>
<keyword evidence="2" id="KW-1185">Reference proteome</keyword>
<proteinExistence type="predicted"/>
<name>B8CMT9_SHEPW</name>